<dbReference type="GO" id="GO:0003677">
    <property type="term" value="F:DNA binding"/>
    <property type="evidence" value="ECO:0007669"/>
    <property type="project" value="UniProtKB-KW"/>
</dbReference>
<dbReference type="AlphaFoldDB" id="A0A2U8W5Y4"/>
<reference evidence="7" key="1">
    <citation type="submission" date="2018-05" db="EMBL/GenBank/DDBJ databases">
        <title>Complete Genome Sequence of Methylobacterium sp. 17SD2-17.</title>
        <authorList>
            <person name="Srinivasan S."/>
        </authorList>
    </citation>
    <scope>NUCLEOTIDE SEQUENCE [LARGE SCALE GENOMIC DNA]</scope>
    <source>
        <strain evidence="7">17SD2-17</strain>
    </source>
</reference>
<dbReference type="PROSITE" id="PS50949">
    <property type="entry name" value="HTH_GNTR"/>
    <property type="match status" value="1"/>
</dbReference>
<dbReference type="SMART" id="SM00345">
    <property type="entry name" value="HTH_GNTR"/>
    <property type="match status" value="1"/>
</dbReference>
<dbReference type="RefSeq" id="WP_109889229.1">
    <property type="nucleotide sequence ID" value="NZ_CP029550.1"/>
</dbReference>
<evidence type="ECO:0000256" key="4">
    <source>
        <dbReference type="SAM" id="MobiDB-lite"/>
    </source>
</evidence>
<dbReference type="PANTHER" id="PTHR43537">
    <property type="entry name" value="TRANSCRIPTIONAL REGULATOR, GNTR FAMILY"/>
    <property type="match status" value="1"/>
</dbReference>
<dbReference type="EMBL" id="CP029550">
    <property type="protein sequence ID" value="AWN40782.1"/>
    <property type="molecule type" value="Genomic_DNA"/>
</dbReference>
<keyword evidence="2" id="KW-0238">DNA-binding</keyword>
<evidence type="ECO:0000259" key="5">
    <source>
        <dbReference type="PROSITE" id="PS50949"/>
    </source>
</evidence>
<dbReference type="SMART" id="SM00895">
    <property type="entry name" value="FCD"/>
    <property type="match status" value="1"/>
</dbReference>
<dbReference type="InterPro" id="IPR000524">
    <property type="entry name" value="Tscrpt_reg_HTH_GntR"/>
</dbReference>
<feature type="region of interest" description="Disordered" evidence="4">
    <location>
        <begin position="1"/>
        <end position="36"/>
    </location>
</feature>
<keyword evidence="1" id="KW-0805">Transcription regulation</keyword>
<dbReference type="InterPro" id="IPR036388">
    <property type="entry name" value="WH-like_DNA-bd_sf"/>
</dbReference>
<dbReference type="Pfam" id="PF07729">
    <property type="entry name" value="FCD"/>
    <property type="match status" value="1"/>
</dbReference>
<keyword evidence="7" id="KW-1185">Reference proteome</keyword>
<evidence type="ECO:0000313" key="7">
    <source>
        <dbReference type="Proteomes" id="UP000245926"/>
    </source>
</evidence>
<dbReference type="SUPFAM" id="SSF48008">
    <property type="entry name" value="GntR ligand-binding domain-like"/>
    <property type="match status" value="1"/>
</dbReference>
<evidence type="ECO:0000313" key="6">
    <source>
        <dbReference type="EMBL" id="AWN40782.1"/>
    </source>
</evidence>
<dbReference type="GO" id="GO:0003700">
    <property type="term" value="F:DNA-binding transcription factor activity"/>
    <property type="evidence" value="ECO:0007669"/>
    <property type="project" value="InterPro"/>
</dbReference>
<gene>
    <name evidence="6" type="ORF">DK389_09910</name>
</gene>
<sequence>MNFVTGKTAGVSATEPGRKRARRAVQEAPEPTFGQDDLPDLTLTEKAYQQLEELITTLVLPPGMVLGEQNLVQRLGIGRTPIREALQRLARDGLVVVMPRRGILVSEINIRTQLRLLETRRVLERLIARLAAERATQEERAVFAGLAQDMREAAAASDDLAFMRLDNQFNGLIAAASRNEFAVRSLANMAGLSRRFWYQHYKQAADLPLTANLHADVCEAVAKRDAEAAEAASDRLIDYIESFARKTLDT</sequence>
<dbReference type="CDD" id="cd07377">
    <property type="entry name" value="WHTH_GntR"/>
    <property type="match status" value="1"/>
</dbReference>
<dbReference type="Pfam" id="PF00392">
    <property type="entry name" value="GntR"/>
    <property type="match status" value="1"/>
</dbReference>
<dbReference type="PRINTS" id="PR00035">
    <property type="entry name" value="HTHGNTR"/>
</dbReference>
<accession>A0A2U8W5Y4</accession>
<dbReference type="InterPro" id="IPR036390">
    <property type="entry name" value="WH_DNA-bd_sf"/>
</dbReference>
<dbReference type="OrthoDB" id="9806293at2"/>
<dbReference type="PANTHER" id="PTHR43537:SF5">
    <property type="entry name" value="UXU OPERON TRANSCRIPTIONAL REGULATOR"/>
    <property type="match status" value="1"/>
</dbReference>
<dbReference type="Gene3D" id="1.20.120.530">
    <property type="entry name" value="GntR ligand-binding domain-like"/>
    <property type="match status" value="1"/>
</dbReference>
<dbReference type="InterPro" id="IPR008920">
    <property type="entry name" value="TF_FadR/GntR_C"/>
</dbReference>
<dbReference type="SUPFAM" id="SSF46785">
    <property type="entry name" value="Winged helix' DNA-binding domain"/>
    <property type="match status" value="1"/>
</dbReference>
<protein>
    <submittedName>
        <fullName evidence="6">GntR family transcriptional regulator</fullName>
    </submittedName>
</protein>
<keyword evidence="3" id="KW-0804">Transcription</keyword>
<evidence type="ECO:0000256" key="2">
    <source>
        <dbReference type="ARBA" id="ARBA00023125"/>
    </source>
</evidence>
<dbReference type="InterPro" id="IPR011711">
    <property type="entry name" value="GntR_C"/>
</dbReference>
<proteinExistence type="predicted"/>
<evidence type="ECO:0000256" key="1">
    <source>
        <dbReference type="ARBA" id="ARBA00023015"/>
    </source>
</evidence>
<feature type="domain" description="HTH gntR-type" evidence="5">
    <location>
        <begin position="41"/>
        <end position="108"/>
    </location>
</feature>
<dbReference type="Gene3D" id="1.10.10.10">
    <property type="entry name" value="Winged helix-like DNA-binding domain superfamily/Winged helix DNA-binding domain"/>
    <property type="match status" value="1"/>
</dbReference>
<name>A0A2U8W5Y4_9HYPH</name>
<evidence type="ECO:0000256" key="3">
    <source>
        <dbReference type="ARBA" id="ARBA00023163"/>
    </source>
</evidence>
<dbReference type="KEGG" id="mets:DK389_09910"/>
<dbReference type="Proteomes" id="UP000245926">
    <property type="component" value="Chromosome"/>
</dbReference>
<organism evidence="6 7">
    <name type="scientific">Methylobacterium durans</name>
    <dbReference type="NCBI Taxonomy" id="2202825"/>
    <lineage>
        <taxon>Bacteria</taxon>
        <taxon>Pseudomonadati</taxon>
        <taxon>Pseudomonadota</taxon>
        <taxon>Alphaproteobacteria</taxon>
        <taxon>Hyphomicrobiales</taxon>
        <taxon>Methylobacteriaceae</taxon>
        <taxon>Methylobacterium</taxon>
    </lineage>
</organism>